<evidence type="ECO:0000259" key="1">
    <source>
        <dbReference type="Pfam" id="PF15569"/>
    </source>
</evidence>
<protein>
    <recommendedName>
        <fullName evidence="1">Immunity protein 40 domain-containing protein</fullName>
    </recommendedName>
</protein>
<evidence type="ECO:0000313" key="2">
    <source>
        <dbReference type="EMBL" id="ECQ6723557.1"/>
    </source>
</evidence>
<feature type="domain" description="Immunity protein 40" evidence="1">
    <location>
        <begin position="27"/>
        <end position="112"/>
    </location>
</feature>
<reference evidence="2" key="1">
    <citation type="submission" date="2019-08" db="EMBL/GenBank/DDBJ databases">
        <authorList>
            <consortium name="GenomeTrakr network: Whole genome sequencing for foodborne pathogen traceback"/>
        </authorList>
    </citation>
    <scope>NUCLEOTIDE SEQUENCE</scope>
    <source>
        <strain evidence="2">AG19-0288</strain>
    </source>
</reference>
<name>A0A5Y9DMS8_LISMN</name>
<sequence length="116" mass="13548">MNSNRLGDIQNIIPKSTWSKKINLEDSLGVNEIAWHYSDIVQVINILTRNGYIILGGDVYQLLNDSIEVTYDNWYINAEKTEEGIRLSEEKAKDYIEAYFEKFGENFIYSIVYKKI</sequence>
<proteinExistence type="predicted"/>
<dbReference type="EMBL" id="AAKCDQ010000003">
    <property type="protein sequence ID" value="ECQ6723557.1"/>
    <property type="molecule type" value="Genomic_DNA"/>
</dbReference>
<dbReference type="Pfam" id="PF15569">
    <property type="entry name" value="Imm40"/>
    <property type="match status" value="1"/>
</dbReference>
<dbReference type="RefSeq" id="WP_149040667.1">
    <property type="nucleotide sequence ID" value="NZ_VTIF01000001.1"/>
</dbReference>
<gene>
    <name evidence="2" type="ORF">FZ622_11640</name>
</gene>
<comment type="caution">
    <text evidence="2">The sequence shown here is derived from an EMBL/GenBank/DDBJ whole genome shotgun (WGS) entry which is preliminary data.</text>
</comment>
<accession>A0A5Y9DMS8</accession>
<dbReference type="AlphaFoldDB" id="A0A5Y9DMS8"/>
<organism evidence="2">
    <name type="scientific">Listeria monocytogenes</name>
    <dbReference type="NCBI Taxonomy" id="1639"/>
    <lineage>
        <taxon>Bacteria</taxon>
        <taxon>Bacillati</taxon>
        <taxon>Bacillota</taxon>
        <taxon>Bacilli</taxon>
        <taxon>Bacillales</taxon>
        <taxon>Listeriaceae</taxon>
        <taxon>Listeria</taxon>
    </lineage>
</organism>
<dbReference type="InterPro" id="IPR029080">
    <property type="entry name" value="Imm40"/>
</dbReference>